<proteinExistence type="predicted"/>
<keyword evidence="2" id="KW-1185">Reference proteome</keyword>
<gene>
    <name evidence="1" type="ORF">VSA01S_22690</name>
</gene>
<comment type="caution">
    <text evidence="1">The sequence shown here is derived from an EMBL/GenBank/DDBJ whole genome shotgun (WGS) entry which is preliminary data.</text>
</comment>
<dbReference type="RefSeq" id="WP_050567400.1">
    <property type="nucleotide sequence ID" value="NZ_BAOJ01000098.1"/>
</dbReference>
<evidence type="ECO:0008006" key="3">
    <source>
        <dbReference type="Google" id="ProtNLM"/>
    </source>
</evidence>
<reference evidence="1 2" key="1">
    <citation type="submission" date="2019-07" db="EMBL/GenBank/DDBJ databases">
        <title>Whole genome shotgun sequence of Vibrio sagamiensis NBRC 104589.</title>
        <authorList>
            <person name="Hosoyama A."/>
            <person name="Uohara A."/>
            <person name="Ohji S."/>
            <person name="Ichikawa N."/>
        </authorList>
    </citation>
    <scope>NUCLEOTIDE SEQUENCE [LARGE SCALE GENOMIC DNA]</scope>
    <source>
        <strain evidence="1 2">NBRC 104589</strain>
    </source>
</reference>
<dbReference type="AlphaFoldDB" id="A0A511QG26"/>
<protein>
    <recommendedName>
        <fullName evidence="3">C2H2-type domain-containing protein</fullName>
    </recommendedName>
</protein>
<accession>A0A511QG26</accession>
<organism evidence="1 2">
    <name type="scientific">Vibrio sagamiensis NBRC 104589</name>
    <dbReference type="NCBI Taxonomy" id="1219064"/>
    <lineage>
        <taxon>Bacteria</taxon>
        <taxon>Pseudomonadati</taxon>
        <taxon>Pseudomonadota</taxon>
        <taxon>Gammaproteobacteria</taxon>
        <taxon>Vibrionales</taxon>
        <taxon>Vibrionaceae</taxon>
        <taxon>Vibrio</taxon>
    </lineage>
</organism>
<dbReference type="Proteomes" id="UP000321922">
    <property type="component" value="Unassembled WGS sequence"/>
</dbReference>
<name>A0A511QG26_9VIBR</name>
<evidence type="ECO:0000313" key="2">
    <source>
        <dbReference type="Proteomes" id="UP000321922"/>
    </source>
</evidence>
<evidence type="ECO:0000313" key="1">
    <source>
        <dbReference type="EMBL" id="GEM76157.1"/>
    </source>
</evidence>
<sequence length="199" mass="22418">MSSSLQDKELLVECPQCKKAIKQKNLKRHLRKIHGEKIASIQPPSPSKAPNTSIATSRTVRLNALFSKINQGQYDNQDSLVKLMKNAEAKGEQAILKAVQQRLRKVFPKLYRRYVGPLTLRDPLGSKNCYCAKPSSLHNIAHDILNMTIPTQALQCDLCWDEDITVAWGLYGPFGAKVIDKHTWAATCYERGDVKYATH</sequence>
<dbReference type="EMBL" id="BJXJ01000020">
    <property type="protein sequence ID" value="GEM76157.1"/>
    <property type="molecule type" value="Genomic_DNA"/>
</dbReference>
<dbReference type="OrthoDB" id="6936834at2"/>